<keyword evidence="9" id="KW-0106">Calcium</keyword>
<dbReference type="InterPro" id="IPR019791">
    <property type="entry name" value="Haem_peroxidase_animal"/>
</dbReference>
<dbReference type="SUPFAM" id="SSF48113">
    <property type="entry name" value="Heme-dependent peroxidases"/>
    <property type="match status" value="1"/>
</dbReference>
<sequence>MRVRCDLCCVVLLLLLPLLARACPDRCLCFSTTVRCMFLQFDEIPDDVPDSTTILDLRFNKITEIRPRTFRNLHNLNTLLLNNNNIRRLVDGAFEGLRNVKYIYLYKNEIQSIDRRAFQGLHNLEQLYLHFNEINHLDAETFSNLPKLERLFLQNNKLRALPRGSFSNLPSLHRLRLDGNELVCDCNVVWLAEMLREGPVNTQAAATCSHPESLRGRSLTSLQENELSCDQSNSITNYVKPQFVSHPRDQDIQFGATVYLECRATGVPDPQIIWLHNSVEIDPSNLNEFSRFRINDDGTLMIQHAQDSDQGLYGCTASNSAGYVRSDTAEVRYVNGPARPTIVRLPDHQETRVGETVSLECVADGSPRPQIVWTKDSAALPNLDKYRVDQQTGTLEIRFVRPEDHGLYRCSATNEYGSVSASAHVRVFSPPLLVEEPENAQHLQGEIGEFRCLAEGYPTPAISWFFNGNPIREDNPRYDFISGGTTLRLALLTLGDTGSYECNALNNLGNMRASARLIVRPKLRPEFIITPNDVSTRPLADVTLPCAARGVPQPNVRWLMGEHLLRVGEKYRMSPEGYLTIMNVSKADEGHYFCAAENTEGYAVDDAWLTITDTGSRFAGDNFVINSVEEAVATVDRAINNTLRYVFDTTQRRSPHDLLRLARFPTSGALRLGRAAEIFERTLAMIESQVSNGAQFTLNGSEFTYEQLVSPSTLNLIANLSGCTAHQRVANCSDMCFHKKYRSFDGICNNLQHSMWGASLTAFTRLLPPVYENGFNTPIGWDLNKRVSGFQKPAARTVSSRIAGTRAVTADEDFTHMLMTWGQFLDHDIDLAAGAVSREAFTSGELCEDICRNEPPCFPIMVPRDDSRTHHQGHCMEFVRSSAVCGSGMSSIFFNAVTPREQINMLTSFIDASNVYGSQRALADELRDVTGERGLLRMGDTLDSGRAYLPFNARFPVDCQRDEHASNIPCFLAGDFRANENVALTTMHTIWAREHNRIATSLLALNPHWDGDALYHESRKIVGAMVQHITYSRWLPKVLGERGMATLGAYTGYDPSVNPSIANVFATAAFRFGHGLVNPIMYRLNSSFQPIAEGNLPLHKAFFSPHRLVDEGGVDPLLRGLFGVAAKLFQPDQMMNTELIDRLFEMVHEVALDLGALNVQRGRDHGLPSYNAWREYCGLAPARTFHELRREISSREVINKLQTVYGHPDNIDVFIGGMSEDKVEGARMGPTFMCIIADQFKRLRDGDRFWYENPGVFSPGQLTAIKQASLARVICDNSESIDRVQKDVFVNVEYPQGYESCSTDIPHVDLSLWVECCQDCSTLGASESFVDHLGRSKRSEFSYPEDRPQRDQTQQLHGAPIALIVDTEAQEHMDIMEDRIEGLETLVETMTKTLYKFNRKMRKMEAHMSGKNCVDADKQQRNNGEAWMEGNCSKCICKKFMKHCKEVC</sequence>
<protein>
    <submittedName>
        <fullName evidence="17">Peroxidasin homolog</fullName>
    </submittedName>
</protein>
<keyword evidence="10" id="KW-0560">Oxidoreductase</keyword>
<dbReference type="Pfam" id="PF03098">
    <property type="entry name" value="An_peroxidase"/>
    <property type="match status" value="1"/>
</dbReference>
<dbReference type="PROSITE" id="PS50835">
    <property type="entry name" value="IG_LIKE"/>
    <property type="match status" value="4"/>
</dbReference>
<dbReference type="PROSITE" id="PS51450">
    <property type="entry name" value="LRR"/>
    <property type="match status" value="1"/>
</dbReference>
<dbReference type="InterPro" id="IPR037120">
    <property type="entry name" value="Haem_peroxidase_sf_animal"/>
</dbReference>
<dbReference type="InterPro" id="IPR003598">
    <property type="entry name" value="Ig_sub2"/>
</dbReference>
<dbReference type="InterPro" id="IPR013098">
    <property type="entry name" value="Ig_I-set"/>
</dbReference>
<keyword evidence="5" id="KW-0349">Heme</keyword>
<dbReference type="PROSITE" id="PS50292">
    <property type="entry name" value="PEROXIDASE_3"/>
    <property type="match status" value="1"/>
</dbReference>
<keyword evidence="3" id="KW-0575">Peroxidase</keyword>
<evidence type="ECO:0000256" key="4">
    <source>
        <dbReference type="ARBA" id="ARBA00022614"/>
    </source>
</evidence>
<evidence type="ECO:0000256" key="5">
    <source>
        <dbReference type="ARBA" id="ARBA00022617"/>
    </source>
</evidence>
<dbReference type="InterPro" id="IPR003599">
    <property type="entry name" value="Ig_sub"/>
</dbReference>
<dbReference type="Proteomes" id="UP000695022">
    <property type="component" value="Unplaced"/>
</dbReference>
<dbReference type="InterPro" id="IPR001611">
    <property type="entry name" value="Leu-rich_rpt"/>
</dbReference>
<accession>A0ABM1ECC4</accession>
<evidence type="ECO:0000256" key="11">
    <source>
        <dbReference type="ARBA" id="ARBA00023004"/>
    </source>
</evidence>
<keyword evidence="8" id="KW-0677">Repeat</keyword>
<dbReference type="Pfam" id="PF07679">
    <property type="entry name" value="I-set"/>
    <property type="match status" value="4"/>
</dbReference>
<dbReference type="InterPro" id="IPR032675">
    <property type="entry name" value="LRR_dom_sf"/>
</dbReference>
<keyword evidence="13" id="KW-0325">Glycoprotein</keyword>
<dbReference type="SMART" id="SM00409">
    <property type="entry name" value="IG"/>
    <property type="match status" value="4"/>
</dbReference>
<keyword evidence="4" id="KW-0433">Leucine-rich repeat</keyword>
<dbReference type="Gene3D" id="3.80.10.10">
    <property type="entry name" value="Ribonuclease Inhibitor"/>
    <property type="match status" value="1"/>
</dbReference>
<dbReference type="SMART" id="SM00408">
    <property type="entry name" value="IGc2"/>
    <property type="match status" value="4"/>
</dbReference>
<evidence type="ECO:0000256" key="1">
    <source>
        <dbReference type="ARBA" id="ARBA00004613"/>
    </source>
</evidence>
<dbReference type="InterPro" id="IPR000483">
    <property type="entry name" value="Cys-rich_flank_reg_C"/>
</dbReference>
<evidence type="ECO:0000313" key="17">
    <source>
        <dbReference type="RefSeq" id="XP_014669845.1"/>
    </source>
</evidence>
<gene>
    <name evidence="17" type="primary">LOC106810888</name>
</gene>
<dbReference type="CDD" id="cd09826">
    <property type="entry name" value="peroxidasin_like"/>
    <property type="match status" value="1"/>
</dbReference>
<dbReference type="SMART" id="SM00369">
    <property type="entry name" value="LRR_TYP"/>
    <property type="match status" value="5"/>
</dbReference>
<evidence type="ECO:0000256" key="13">
    <source>
        <dbReference type="ARBA" id="ARBA00023180"/>
    </source>
</evidence>
<name>A0ABM1ECC4_PRICU</name>
<evidence type="ECO:0000256" key="14">
    <source>
        <dbReference type="SAM" id="SignalP"/>
    </source>
</evidence>
<keyword evidence="6" id="KW-0479">Metal-binding</keyword>
<evidence type="ECO:0000256" key="8">
    <source>
        <dbReference type="ARBA" id="ARBA00022737"/>
    </source>
</evidence>
<dbReference type="SUPFAM" id="SSF48726">
    <property type="entry name" value="Immunoglobulin"/>
    <property type="match status" value="4"/>
</dbReference>
<dbReference type="SUPFAM" id="SSF52058">
    <property type="entry name" value="L domain-like"/>
    <property type="match status" value="1"/>
</dbReference>
<feature type="domain" description="Ig-like" evidence="15">
    <location>
        <begin position="241"/>
        <end position="332"/>
    </location>
</feature>
<evidence type="ECO:0000256" key="10">
    <source>
        <dbReference type="ARBA" id="ARBA00023002"/>
    </source>
</evidence>
<dbReference type="Gene3D" id="2.60.40.10">
    <property type="entry name" value="Immunoglobulins"/>
    <property type="match status" value="4"/>
</dbReference>
<dbReference type="Pfam" id="PF13855">
    <property type="entry name" value="LRR_8"/>
    <property type="match status" value="1"/>
</dbReference>
<dbReference type="Gene3D" id="1.10.640.10">
    <property type="entry name" value="Haem peroxidase domain superfamily, animal type"/>
    <property type="match status" value="1"/>
</dbReference>
<dbReference type="PRINTS" id="PR00457">
    <property type="entry name" value="ANPEROXIDASE"/>
</dbReference>
<dbReference type="RefSeq" id="XP_014669845.1">
    <property type="nucleotide sequence ID" value="XM_014814359.1"/>
</dbReference>
<reference evidence="17" key="1">
    <citation type="submission" date="2025-08" db="UniProtKB">
        <authorList>
            <consortium name="RefSeq"/>
        </authorList>
    </citation>
    <scope>IDENTIFICATION</scope>
</reference>
<dbReference type="InterPro" id="IPR010255">
    <property type="entry name" value="Haem_peroxidase_sf"/>
</dbReference>
<evidence type="ECO:0000256" key="9">
    <source>
        <dbReference type="ARBA" id="ARBA00022837"/>
    </source>
</evidence>
<evidence type="ECO:0000313" key="16">
    <source>
        <dbReference type="Proteomes" id="UP000695022"/>
    </source>
</evidence>
<feature type="signal peptide" evidence="14">
    <location>
        <begin position="1"/>
        <end position="22"/>
    </location>
</feature>
<feature type="domain" description="Ig-like" evidence="15">
    <location>
        <begin position="431"/>
        <end position="518"/>
    </location>
</feature>
<keyword evidence="2" id="KW-0964">Secreted</keyword>
<dbReference type="InterPro" id="IPR034824">
    <property type="entry name" value="Peroxidasin_peroxidase"/>
</dbReference>
<feature type="domain" description="Ig-like" evidence="15">
    <location>
        <begin position="525"/>
        <end position="610"/>
    </location>
</feature>
<dbReference type="InterPro" id="IPR013783">
    <property type="entry name" value="Ig-like_fold"/>
</dbReference>
<evidence type="ECO:0000256" key="12">
    <source>
        <dbReference type="ARBA" id="ARBA00023157"/>
    </source>
</evidence>
<dbReference type="SMART" id="SM00365">
    <property type="entry name" value="LRR_SD22"/>
    <property type="match status" value="3"/>
</dbReference>
<keyword evidence="7 14" id="KW-0732">Signal</keyword>
<keyword evidence="12" id="KW-1015">Disulfide bond</keyword>
<feature type="chain" id="PRO_5045978413" evidence="14">
    <location>
        <begin position="23"/>
        <end position="1448"/>
    </location>
</feature>
<organism evidence="16 17">
    <name type="scientific">Priapulus caudatus</name>
    <name type="common">Priapulid worm</name>
    <dbReference type="NCBI Taxonomy" id="37621"/>
    <lineage>
        <taxon>Eukaryota</taxon>
        <taxon>Metazoa</taxon>
        <taxon>Ecdysozoa</taxon>
        <taxon>Scalidophora</taxon>
        <taxon>Priapulida</taxon>
        <taxon>Priapulimorpha</taxon>
        <taxon>Priapulimorphida</taxon>
        <taxon>Priapulidae</taxon>
        <taxon>Priapulus</taxon>
    </lineage>
</organism>
<keyword evidence="11" id="KW-0408">Iron</keyword>
<evidence type="ECO:0000259" key="15">
    <source>
        <dbReference type="PROSITE" id="PS50835"/>
    </source>
</evidence>
<keyword evidence="16" id="KW-1185">Reference proteome</keyword>
<dbReference type="PANTHER" id="PTHR11475:SF58">
    <property type="entry name" value="PEROXIDASIN"/>
    <property type="match status" value="1"/>
</dbReference>
<dbReference type="Pfam" id="PF01463">
    <property type="entry name" value="LRRCT"/>
    <property type="match status" value="1"/>
</dbReference>
<dbReference type="InterPro" id="IPR036179">
    <property type="entry name" value="Ig-like_dom_sf"/>
</dbReference>
<proteinExistence type="predicted"/>
<evidence type="ECO:0000256" key="3">
    <source>
        <dbReference type="ARBA" id="ARBA00022559"/>
    </source>
</evidence>
<dbReference type="GeneID" id="106810888"/>
<dbReference type="PANTHER" id="PTHR11475">
    <property type="entry name" value="OXIDASE/PEROXIDASE"/>
    <property type="match status" value="1"/>
</dbReference>
<dbReference type="InterPro" id="IPR003591">
    <property type="entry name" value="Leu-rich_rpt_typical-subtyp"/>
</dbReference>
<evidence type="ECO:0000256" key="6">
    <source>
        <dbReference type="ARBA" id="ARBA00022723"/>
    </source>
</evidence>
<feature type="domain" description="Ig-like" evidence="15">
    <location>
        <begin position="340"/>
        <end position="426"/>
    </location>
</feature>
<dbReference type="InterPro" id="IPR007110">
    <property type="entry name" value="Ig-like_dom"/>
</dbReference>
<comment type="subcellular location">
    <subcellularLocation>
        <location evidence="1">Secreted</location>
    </subcellularLocation>
</comment>
<dbReference type="SMART" id="SM00082">
    <property type="entry name" value="LRRCT"/>
    <property type="match status" value="1"/>
</dbReference>
<evidence type="ECO:0000256" key="2">
    <source>
        <dbReference type="ARBA" id="ARBA00022525"/>
    </source>
</evidence>
<evidence type="ECO:0000256" key="7">
    <source>
        <dbReference type="ARBA" id="ARBA00022729"/>
    </source>
</evidence>